<dbReference type="AlphaFoldDB" id="A0A382MEC2"/>
<dbReference type="EMBL" id="UINC01092904">
    <property type="protein sequence ID" value="SVC46888.1"/>
    <property type="molecule type" value="Genomic_DNA"/>
</dbReference>
<name>A0A382MEC2_9ZZZZ</name>
<proteinExistence type="predicted"/>
<reference evidence="1" key="1">
    <citation type="submission" date="2018-05" db="EMBL/GenBank/DDBJ databases">
        <authorList>
            <person name="Lanie J.A."/>
            <person name="Ng W.-L."/>
            <person name="Kazmierczak K.M."/>
            <person name="Andrzejewski T.M."/>
            <person name="Davidsen T.M."/>
            <person name="Wayne K.J."/>
            <person name="Tettelin H."/>
            <person name="Glass J.I."/>
            <person name="Rusch D."/>
            <person name="Podicherti R."/>
            <person name="Tsui H.-C.T."/>
            <person name="Winkler M.E."/>
        </authorList>
    </citation>
    <scope>NUCLEOTIDE SEQUENCE</scope>
</reference>
<protein>
    <submittedName>
        <fullName evidence="1">Uncharacterized protein</fullName>
    </submittedName>
</protein>
<gene>
    <name evidence="1" type="ORF">METZ01_LOCUS299742</name>
</gene>
<organism evidence="1">
    <name type="scientific">marine metagenome</name>
    <dbReference type="NCBI Taxonomy" id="408172"/>
    <lineage>
        <taxon>unclassified sequences</taxon>
        <taxon>metagenomes</taxon>
        <taxon>ecological metagenomes</taxon>
    </lineage>
</organism>
<evidence type="ECO:0000313" key="1">
    <source>
        <dbReference type="EMBL" id="SVC46888.1"/>
    </source>
</evidence>
<feature type="non-terminal residue" evidence="1">
    <location>
        <position position="1"/>
    </location>
</feature>
<accession>A0A382MEC2</accession>
<sequence>EAMPMVDLGCTARPHRLSEVRCLKRCRRGLKP</sequence>